<comment type="similarity">
    <text evidence="1">Belongs to the ATP-dependent AMP-binding enzyme family.</text>
</comment>
<dbReference type="SUPFAM" id="SSF56801">
    <property type="entry name" value="Acetyl-CoA synthetase-like"/>
    <property type="match status" value="1"/>
</dbReference>
<dbReference type="InterPro" id="IPR025110">
    <property type="entry name" value="AMP-bd_C"/>
</dbReference>
<organism evidence="5 6">
    <name type="scientific">Aspergillus sergii</name>
    <dbReference type="NCBI Taxonomy" id="1034303"/>
    <lineage>
        <taxon>Eukaryota</taxon>
        <taxon>Fungi</taxon>
        <taxon>Dikarya</taxon>
        <taxon>Ascomycota</taxon>
        <taxon>Pezizomycotina</taxon>
        <taxon>Eurotiomycetes</taxon>
        <taxon>Eurotiomycetidae</taxon>
        <taxon>Eurotiales</taxon>
        <taxon>Aspergillaceae</taxon>
        <taxon>Aspergillus</taxon>
        <taxon>Aspergillus subgen. Circumdati</taxon>
    </lineage>
</organism>
<evidence type="ECO:0000259" key="4">
    <source>
        <dbReference type="Pfam" id="PF13193"/>
    </source>
</evidence>
<proteinExistence type="inferred from homology"/>
<dbReference type="InterPro" id="IPR020845">
    <property type="entry name" value="AMP-binding_CS"/>
</dbReference>
<dbReference type="PANTHER" id="PTHR24096">
    <property type="entry name" value="LONG-CHAIN-FATTY-ACID--COA LIGASE"/>
    <property type="match status" value="1"/>
</dbReference>
<protein>
    <submittedName>
        <fullName evidence="5">Putative phenylacetyl-CoA ligase</fullName>
    </submittedName>
</protein>
<evidence type="ECO:0000256" key="2">
    <source>
        <dbReference type="ARBA" id="ARBA00022598"/>
    </source>
</evidence>
<dbReference type="AlphaFoldDB" id="A0A5N6XF99"/>
<dbReference type="GO" id="GO:0016405">
    <property type="term" value="F:CoA-ligase activity"/>
    <property type="evidence" value="ECO:0007669"/>
    <property type="project" value="TreeGrafter"/>
</dbReference>
<dbReference type="Proteomes" id="UP000325945">
    <property type="component" value="Unassembled WGS sequence"/>
</dbReference>
<reference evidence="6" key="1">
    <citation type="submission" date="2019-04" db="EMBL/GenBank/DDBJ databases">
        <title>Friends and foes A comparative genomics studyof 23 Aspergillus species from section Flavi.</title>
        <authorList>
            <consortium name="DOE Joint Genome Institute"/>
            <person name="Kjaerbolling I."/>
            <person name="Vesth T."/>
            <person name="Frisvad J.C."/>
            <person name="Nybo J.L."/>
            <person name="Theobald S."/>
            <person name="Kildgaard S."/>
            <person name="Isbrandt T."/>
            <person name="Kuo A."/>
            <person name="Sato A."/>
            <person name="Lyhne E.K."/>
            <person name="Kogle M.E."/>
            <person name="Wiebenga A."/>
            <person name="Kun R.S."/>
            <person name="Lubbers R.J."/>
            <person name="Makela M.R."/>
            <person name="Barry K."/>
            <person name="Chovatia M."/>
            <person name="Clum A."/>
            <person name="Daum C."/>
            <person name="Haridas S."/>
            <person name="He G."/>
            <person name="LaButti K."/>
            <person name="Lipzen A."/>
            <person name="Mondo S."/>
            <person name="Riley R."/>
            <person name="Salamov A."/>
            <person name="Simmons B.A."/>
            <person name="Magnuson J.K."/>
            <person name="Henrissat B."/>
            <person name="Mortensen U.H."/>
            <person name="Larsen T.O."/>
            <person name="Devries R.P."/>
            <person name="Grigoriev I.V."/>
            <person name="Machida M."/>
            <person name="Baker S.E."/>
            <person name="Andersen M.R."/>
        </authorList>
    </citation>
    <scope>NUCLEOTIDE SEQUENCE [LARGE SCALE GENOMIC DNA]</scope>
    <source>
        <strain evidence="6">CBS 130017</strain>
    </source>
</reference>
<dbReference type="Gene3D" id="3.40.50.12780">
    <property type="entry name" value="N-terminal domain of ligase-like"/>
    <property type="match status" value="1"/>
</dbReference>
<dbReference type="CDD" id="cd05911">
    <property type="entry name" value="Firefly_Luc_like"/>
    <property type="match status" value="1"/>
</dbReference>
<gene>
    <name evidence="5" type="ORF">BDV39DRAFT_189819</name>
</gene>
<dbReference type="Pfam" id="PF00501">
    <property type="entry name" value="AMP-binding"/>
    <property type="match status" value="1"/>
</dbReference>
<name>A0A5N6XF99_9EURO</name>
<evidence type="ECO:0000313" key="6">
    <source>
        <dbReference type="Proteomes" id="UP000325945"/>
    </source>
</evidence>
<accession>A0A5N6XF99</accession>
<keyword evidence="6" id="KW-1185">Reference proteome</keyword>
<dbReference type="EMBL" id="ML741769">
    <property type="protein sequence ID" value="KAE8331413.1"/>
    <property type="molecule type" value="Genomic_DNA"/>
</dbReference>
<evidence type="ECO:0000259" key="3">
    <source>
        <dbReference type="Pfam" id="PF00501"/>
    </source>
</evidence>
<evidence type="ECO:0000313" key="5">
    <source>
        <dbReference type="EMBL" id="KAE8331413.1"/>
    </source>
</evidence>
<dbReference type="Gene3D" id="3.30.300.30">
    <property type="match status" value="1"/>
</dbReference>
<keyword evidence="2 5" id="KW-0436">Ligase</keyword>
<dbReference type="PROSITE" id="PS00455">
    <property type="entry name" value="AMP_BINDING"/>
    <property type="match status" value="1"/>
</dbReference>
<dbReference type="Pfam" id="PF13193">
    <property type="entry name" value="AMP-binding_C"/>
    <property type="match status" value="1"/>
</dbReference>
<dbReference type="InterPro" id="IPR000873">
    <property type="entry name" value="AMP-dep_synth/lig_dom"/>
</dbReference>
<dbReference type="PANTHER" id="PTHR24096:SF149">
    <property type="entry name" value="AMP-BINDING DOMAIN-CONTAINING PROTEIN-RELATED"/>
    <property type="match status" value="1"/>
</dbReference>
<sequence length="549" mass="61246">MTTVPPIGIWKLLFEQRNRPFPNDHVIFQSASSNKSYTYNDVKFQAGQFGSAVRSTWNWSKGDVLVLMSPNSIEMPSVVWGCHYAGGVVAPVNPDLSVSELKHHLERSHAKALVVHPKCIRRAKEAMQLAQMPPEHLLALDENVEGIMTVKQFMDEPQRDGGEAIKFEDQNPQDLAFLVYSSGTTGLPKGVMISHQNVVAAVVLQAGIESPHVHWESDRMLAALPVYHIYGLICLMHLPLWLGIRAVFMEKFDLHDFCRIVQEERITLAYIAPPVVLHLTKNPIVDEYNLSSLKMMTSGGAPLAVALIKELYKQRQLPVRQAYGLSETTSVSHIQRQSNWQCGIGSNGPPLPGLEAKYVLPDGAIAATNGEGELWIRGPTVFTGYKDEPGMSAACLTPDGWFKTGDIGYEDSQRNLFITDRMKDMIKFKGYQVAPAELEDILLLHPAVKDVAVIGVMNEDLQSEVPLAYITLKEGAPESERMARDLIRHVKSRVLSYKQLRGGIIWASQIPRSPSGKILKRVLRDRTNRADKGKAIGSIIYERYHKAKI</sequence>
<dbReference type="InterPro" id="IPR042099">
    <property type="entry name" value="ANL_N_sf"/>
</dbReference>
<feature type="domain" description="AMP-dependent synthetase/ligase" evidence="3">
    <location>
        <begin position="14"/>
        <end position="385"/>
    </location>
</feature>
<evidence type="ECO:0000256" key="1">
    <source>
        <dbReference type="ARBA" id="ARBA00006432"/>
    </source>
</evidence>
<feature type="domain" description="AMP-binding enzyme C-terminal" evidence="4">
    <location>
        <begin position="437"/>
        <end position="517"/>
    </location>
</feature>
<dbReference type="InterPro" id="IPR045851">
    <property type="entry name" value="AMP-bd_C_sf"/>
</dbReference>